<evidence type="ECO:0000313" key="2">
    <source>
        <dbReference type="Proteomes" id="UP000076486"/>
    </source>
</evidence>
<dbReference type="EMBL" id="AUYC01000030">
    <property type="protein sequence ID" value="KZN62839.1"/>
    <property type="molecule type" value="Genomic_DNA"/>
</dbReference>
<dbReference type="PATRIC" id="fig|1365248.3.peg.2688"/>
<gene>
    <name evidence="1" type="ORF">N473_18160</name>
</gene>
<organism evidence="1 2">
    <name type="scientific">Pseudoalteromonas luteoviolacea CPMOR-1</name>
    <dbReference type="NCBI Taxonomy" id="1365248"/>
    <lineage>
        <taxon>Bacteria</taxon>
        <taxon>Pseudomonadati</taxon>
        <taxon>Pseudomonadota</taxon>
        <taxon>Gammaproteobacteria</taxon>
        <taxon>Alteromonadales</taxon>
        <taxon>Pseudoalteromonadaceae</taxon>
        <taxon>Pseudoalteromonas</taxon>
    </lineage>
</organism>
<accession>A0A167KIB1</accession>
<comment type="caution">
    <text evidence="1">The sequence shown here is derived from an EMBL/GenBank/DDBJ whole genome shotgun (WGS) entry which is preliminary data.</text>
</comment>
<sequence>MLVSNLPFLNRVGMEPNSNIATLYKCAIIGKPVFNFLCHGGFLIALFFQSV</sequence>
<protein>
    <submittedName>
        <fullName evidence="1">Uncharacterized protein</fullName>
    </submittedName>
</protein>
<evidence type="ECO:0000313" key="1">
    <source>
        <dbReference type="EMBL" id="KZN62839.1"/>
    </source>
</evidence>
<reference evidence="1 2" key="1">
    <citation type="submission" date="2013-07" db="EMBL/GenBank/DDBJ databases">
        <title>Comparative Genomic and Metabolomic Analysis of Twelve Strains of Pseudoalteromonas luteoviolacea.</title>
        <authorList>
            <person name="Vynne N.G."/>
            <person name="Mansson M."/>
            <person name="Gram L."/>
        </authorList>
    </citation>
    <scope>NUCLEOTIDE SEQUENCE [LARGE SCALE GENOMIC DNA]</scope>
    <source>
        <strain evidence="1 2">CPMOR-1</strain>
    </source>
</reference>
<proteinExistence type="predicted"/>
<dbReference type="Proteomes" id="UP000076486">
    <property type="component" value="Unassembled WGS sequence"/>
</dbReference>
<name>A0A167KIB1_9GAMM</name>
<dbReference type="AlphaFoldDB" id="A0A167KIB1"/>